<gene>
    <name evidence="3" type="ORF">I6N95_17925</name>
</gene>
<organism evidence="3 4">
    <name type="scientific">Vagococcus allomyrinae</name>
    <dbReference type="NCBI Taxonomy" id="2794353"/>
    <lineage>
        <taxon>Bacteria</taxon>
        <taxon>Bacillati</taxon>
        <taxon>Bacillota</taxon>
        <taxon>Bacilli</taxon>
        <taxon>Lactobacillales</taxon>
        <taxon>Enterococcaceae</taxon>
        <taxon>Vagococcus</taxon>
    </lineage>
</organism>
<dbReference type="Pfam" id="PF10087">
    <property type="entry name" value="DUF2325"/>
    <property type="match status" value="1"/>
</dbReference>
<proteinExistence type="inferred from homology"/>
<dbReference type="InterPro" id="IPR016772">
    <property type="entry name" value="UCP020408"/>
</dbReference>
<feature type="region of interest" description="Disordered" evidence="2">
    <location>
        <begin position="246"/>
        <end position="265"/>
    </location>
</feature>
<protein>
    <submittedName>
        <fullName evidence="3">DUF2325 domain-containing protein</fullName>
    </submittedName>
</protein>
<sequence>MSIKDTIIGLEKLEMKLLLEKMKPDNLLTSLESLEQHIRLLKQINEMDYQSDVTEKVSLEPNQVDVNEDKNVHKESVIRTKKTVYKEESGNDNTWFRGQLMRQLKGGNVGSFQEAYVPERVIREMELKPFDWVQANLLDIPGKKPRYEFMLLERNSDPLPSDFNRLEVTCTPVFKHKDLNRFYIKIKDQTKDSEESATQVLLSEKDVVLFKITENSIIDYAYNLNNETFGRVAWKYSDYDDSLTVESKSPAKQTRKSASATKPKEATRAVRPIFQNLTVTMVGGGNRNLQTTIKKEVERRDGTFIFCSGDEPKTTIKSRLKRSNAVVVFTESISHDAMNLTKDICKEFDIPVSYTKNLGSERFIVRVNSLLTKEK</sequence>
<evidence type="ECO:0000256" key="1">
    <source>
        <dbReference type="ARBA" id="ARBA00007189"/>
    </source>
</evidence>
<reference evidence="3" key="1">
    <citation type="submission" date="2020-12" db="EMBL/GenBank/DDBJ databases">
        <title>Vagococcus allomyrinae sp. nov. and Enterococcus lavae sp. nov., isolated from the larvae of Allomyrina dichotoma.</title>
        <authorList>
            <person name="Lee S.D."/>
        </authorList>
    </citation>
    <scope>NUCLEOTIDE SEQUENCE</scope>
    <source>
        <strain evidence="3">BWB3-3</strain>
    </source>
</reference>
<dbReference type="AlphaFoldDB" id="A0A940SY02"/>
<name>A0A940SY02_9ENTE</name>
<dbReference type="RefSeq" id="WP_209530572.1">
    <property type="nucleotide sequence ID" value="NZ_JAEEGA010000013.1"/>
</dbReference>
<evidence type="ECO:0000313" key="3">
    <source>
        <dbReference type="EMBL" id="MBP1042898.1"/>
    </source>
</evidence>
<dbReference type="Proteomes" id="UP000674938">
    <property type="component" value="Unassembled WGS sequence"/>
</dbReference>
<comment type="similarity">
    <text evidence="1">Belongs to the UPF0751 family.</text>
</comment>
<accession>A0A940SY02</accession>
<evidence type="ECO:0000313" key="4">
    <source>
        <dbReference type="Proteomes" id="UP000674938"/>
    </source>
</evidence>
<comment type="caution">
    <text evidence="3">The sequence shown here is derived from an EMBL/GenBank/DDBJ whole genome shotgun (WGS) entry which is preliminary data.</text>
</comment>
<feature type="compositionally biased region" description="Polar residues" evidence="2">
    <location>
        <begin position="246"/>
        <end position="260"/>
    </location>
</feature>
<dbReference type="EMBL" id="JAEEGA010000013">
    <property type="protein sequence ID" value="MBP1042898.1"/>
    <property type="molecule type" value="Genomic_DNA"/>
</dbReference>
<evidence type="ECO:0000256" key="2">
    <source>
        <dbReference type="SAM" id="MobiDB-lite"/>
    </source>
</evidence>
<keyword evidence="4" id="KW-1185">Reference proteome</keyword>